<protein>
    <recommendedName>
        <fullName evidence="2">prephenate dehydratase</fullName>
        <ecNumber evidence="2">4.2.1.51</ecNumber>
    </recommendedName>
</protein>
<organism evidence="9 10">
    <name type="scientific">Sphingomonas rhizophila</name>
    <dbReference type="NCBI Taxonomy" id="2071607"/>
    <lineage>
        <taxon>Bacteria</taxon>
        <taxon>Pseudomonadati</taxon>
        <taxon>Pseudomonadota</taxon>
        <taxon>Alphaproteobacteria</taxon>
        <taxon>Sphingomonadales</taxon>
        <taxon>Sphingomonadaceae</taxon>
        <taxon>Sphingomonas</taxon>
    </lineage>
</organism>
<evidence type="ECO:0000256" key="4">
    <source>
        <dbReference type="ARBA" id="ARBA00023141"/>
    </source>
</evidence>
<reference evidence="9 10" key="1">
    <citation type="submission" date="2020-08" db="EMBL/GenBank/DDBJ databases">
        <title>Genome sequence of Sphingomonas rhizophila KACC 19189T.</title>
        <authorList>
            <person name="Hyun D.-W."/>
            <person name="Bae J.-W."/>
        </authorList>
    </citation>
    <scope>NUCLEOTIDE SEQUENCE [LARGE SCALE GENOMIC DNA]</scope>
    <source>
        <strain evidence="9 10">KACC 19189</strain>
    </source>
</reference>
<keyword evidence="4" id="KW-0057">Aromatic amino acid biosynthesis</keyword>
<evidence type="ECO:0000313" key="9">
    <source>
        <dbReference type="EMBL" id="QNN64726.1"/>
    </source>
</evidence>
<dbReference type="KEGG" id="srhi:H9L12_10710"/>
<keyword evidence="3" id="KW-0028">Amino-acid biosynthesis</keyword>
<comment type="catalytic activity">
    <reaction evidence="7">
        <text>prephenate + H(+) = 3-phenylpyruvate + CO2 + H2O</text>
        <dbReference type="Rhea" id="RHEA:21648"/>
        <dbReference type="ChEBI" id="CHEBI:15377"/>
        <dbReference type="ChEBI" id="CHEBI:15378"/>
        <dbReference type="ChEBI" id="CHEBI:16526"/>
        <dbReference type="ChEBI" id="CHEBI:18005"/>
        <dbReference type="ChEBI" id="CHEBI:29934"/>
        <dbReference type="EC" id="4.2.1.51"/>
    </reaction>
</comment>
<dbReference type="PANTHER" id="PTHR21022">
    <property type="entry name" value="PREPHENATE DEHYDRATASE P PROTEIN"/>
    <property type="match status" value="1"/>
</dbReference>
<dbReference type="RefSeq" id="WP_187541725.1">
    <property type="nucleotide sequence ID" value="NZ_CP060717.1"/>
</dbReference>
<proteinExistence type="predicted"/>
<dbReference type="AlphaFoldDB" id="A0A7G9SA51"/>
<dbReference type="PANTHER" id="PTHR21022:SF19">
    <property type="entry name" value="PREPHENATE DEHYDRATASE-RELATED"/>
    <property type="match status" value="1"/>
</dbReference>
<sequence length="182" mass="19181">MTGPAEVAAFLGGPGSFSEEARERFVPDATPLPCHNFAEVRQAVIDGRAAVGLLPVRNSAIGTIAENADLADDPRVAIERQEALPIELHLWTREGIGRKELKAVSSHPAALAQCSTYLGLLRLPTIWAESTGEAAAEVARSADPIAAIAGERAGRATGLIMLDSSVQDGIGNETIFAIFRRA</sequence>
<evidence type="ECO:0000256" key="1">
    <source>
        <dbReference type="ARBA" id="ARBA00004741"/>
    </source>
</evidence>
<feature type="domain" description="Prephenate dehydratase" evidence="8">
    <location>
        <begin position="7"/>
        <end position="181"/>
    </location>
</feature>
<keyword evidence="10" id="KW-1185">Reference proteome</keyword>
<gene>
    <name evidence="9" type="ORF">H9L12_10710</name>
</gene>
<keyword evidence="5" id="KW-0584">Phenylalanine biosynthesis</keyword>
<dbReference type="SUPFAM" id="SSF53850">
    <property type="entry name" value="Periplasmic binding protein-like II"/>
    <property type="match status" value="1"/>
</dbReference>
<dbReference type="GO" id="GO:0009094">
    <property type="term" value="P:L-phenylalanine biosynthetic process"/>
    <property type="evidence" value="ECO:0007669"/>
    <property type="project" value="UniProtKB-UniPathway"/>
</dbReference>
<dbReference type="Proteomes" id="UP000515955">
    <property type="component" value="Chromosome"/>
</dbReference>
<dbReference type="InterPro" id="IPR001086">
    <property type="entry name" value="Preph_deHydtase"/>
</dbReference>
<comment type="pathway">
    <text evidence="1">Amino-acid biosynthesis; L-phenylalanine biosynthesis; phenylpyruvate from prephenate: step 1/1.</text>
</comment>
<evidence type="ECO:0000256" key="5">
    <source>
        <dbReference type="ARBA" id="ARBA00023222"/>
    </source>
</evidence>
<dbReference type="GO" id="GO:0005737">
    <property type="term" value="C:cytoplasm"/>
    <property type="evidence" value="ECO:0007669"/>
    <property type="project" value="TreeGrafter"/>
</dbReference>
<evidence type="ECO:0000313" key="10">
    <source>
        <dbReference type="Proteomes" id="UP000515955"/>
    </source>
</evidence>
<evidence type="ECO:0000256" key="7">
    <source>
        <dbReference type="ARBA" id="ARBA00047848"/>
    </source>
</evidence>
<evidence type="ECO:0000256" key="6">
    <source>
        <dbReference type="ARBA" id="ARBA00023239"/>
    </source>
</evidence>
<dbReference type="PROSITE" id="PS51171">
    <property type="entry name" value="PREPHENATE_DEHYDR_3"/>
    <property type="match status" value="1"/>
</dbReference>
<dbReference type="EC" id="4.2.1.51" evidence="2"/>
<accession>A0A7G9SA51</accession>
<evidence type="ECO:0000256" key="3">
    <source>
        <dbReference type="ARBA" id="ARBA00022605"/>
    </source>
</evidence>
<name>A0A7G9SA51_9SPHN</name>
<dbReference type="Pfam" id="PF00800">
    <property type="entry name" value="PDT"/>
    <property type="match status" value="1"/>
</dbReference>
<evidence type="ECO:0000256" key="2">
    <source>
        <dbReference type="ARBA" id="ARBA00013147"/>
    </source>
</evidence>
<dbReference type="Gene3D" id="3.40.190.10">
    <property type="entry name" value="Periplasmic binding protein-like II"/>
    <property type="match status" value="2"/>
</dbReference>
<dbReference type="GO" id="GO:0004664">
    <property type="term" value="F:prephenate dehydratase activity"/>
    <property type="evidence" value="ECO:0007669"/>
    <property type="project" value="UniProtKB-EC"/>
</dbReference>
<dbReference type="UniPathway" id="UPA00121">
    <property type="reaction ID" value="UER00345"/>
</dbReference>
<keyword evidence="6" id="KW-0456">Lyase</keyword>
<dbReference type="EMBL" id="CP060717">
    <property type="protein sequence ID" value="QNN64726.1"/>
    <property type="molecule type" value="Genomic_DNA"/>
</dbReference>
<evidence type="ECO:0000259" key="8">
    <source>
        <dbReference type="PROSITE" id="PS51171"/>
    </source>
</evidence>